<dbReference type="RefSeq" id="WP_158029510.1">
    <property type="nucleotide sequence ID" value="NZ_BMHG01000001.1"/>
</dbReference>
<keyword evidence="2 6" id="KW-0288">FMN</keyword>
<evidence type="ECO:0000256" key="4">
    <source>
        <dbReference type="ARBA" id="ARBA00023033"/>
    </source>
</evidence>
<feature type="binding site" evidence="6">
    <location>
        <position position="151"/>
    </location>
    <ligand>
        <name>FMN</name>
        <dbReference type="ChEBI" id="CHEBI:58210"/>
    </ligand>
</feature>
<feature type="binding site" evidence="6">
    <location>
        <position position="99"/>
    </location>
    <ligand>
        <name>FMN</name>
        <dbReference type="ChEBI" id="CHEBI:58210"/>
    </ligand>
</feature>
<proteinExistence type="inferred from homology"/>
<comment type="caution">
    <text evidence="8">The sequence shown here is derived from an EMBL/GenBank/DDBJ whole genome shotgun (WGS) entry which is preliminary data.</text>
</comment>
<evidence type="ECO:0000313" key="9">
    <source>
        <dbReference type="Proteomes" id="UP000431744"/>
    </source>
</evidence>
<accession>A0A6H9WQJ0</accession>
<evidence type="ECO:0000259" key="7">
    <source>
        <dbReference type="Pfam" id="PF00296"/>
    </source>
</evidence>
<name>A0A6H9WQJ0_9MICO</name>
<keyword evidence="4 8" id="KW-0503">Monooxygenase</keyword>
<dbReference type="CDD" id="cd01095">
    <property type="entry name" value="Nitrilotriacetate_monoxgenase"/>
    <property type="match status" value="1"/>
</dbReference>
<reference evidence="8 9" key="1">
    <citation type="submission" date="2019-09" db="EMBL/GenBank/DDBJ databases">
        <title>Phylogeny of genus Pseudoclavibacter and closely related genus.</title>
        <authorList>
            <person name="Li Y."/>
        </authorList>
    </citation>
    <scope>NUCLEOTIDE SEQUENCE [LARGE SCALE GENOMIC DNA]</scope>
    <source>
        <strain evidence="8 9">EGI 60007</strain>
    </source>
</reference>
<evidence type="ECO:0000256" key="1">
    <source>
        <dbReference type="ARBA" id="ARBA00022630"/>
    </source>
</evidence>
<dbReference type="SUPFAM" id="SSF51679">
    <property type="entry name" value="Bacterial luciferase-like"/>
    <property type="match status" value="1"/>
</dbReference>
<dbReference type="InterPro" id="IPR016215">
    <property type="entry name" value="NTA_MOA"/>
</dbReference>
<dbReference type="InterPro" id="IPR051260">
    <property type="entry name" value="Diverse_substr_monoxygenases"/>
</dbReference>
<evidence type="ECO:0000313" key="8">
    <source>
        <dbReference type="EMBL" id="KAB1648315.1"/>
    </source>
</evidence>
<sequence length="449" mass="50407">MAQARDRQLVLTMFMVGFGFHNDAWRSPSSRADEIGQLSLIRDMAQAAERARLDAVFFADSYGAKGLRDGNYRGASLYEPIAVMGALSGHTDKIGMIGTQSTSWSEPYTVARQFASLDALTGGRVGWNIVTSTRGNENVGRDEMPLPELRYRRAMEFVDVVTKLWDTWDADAVVDDRANALWVDPDRIREINHRGEFFGVQGPLTIPRSPQEWPVMVQAGQSADGIELGSSYADIIYAVQPEKAAAIEFYNMYKQRVRDKGRDPERVKILPGIMPVVGATQSEADDLAAELADCIVESRARDTLEKTLDLDVSDLEPGDRIPQERFIAGANRVKRWYLFRDLAKELTLRELMVHVSRSLGHRFLIGTPASIADSMIDWFEARACDGYNFNPPSVPEGMNNMFELLVPELQERGYFPTDYVGDTFRERSGLMVSDDDVARVRAKYVKTKP</sequence>
<dbReference type="InterPro" id="IPR011251">
    <property type="entry name" value="Luciferase-like_dom"/>
</dbReference>
<dbReference type="Pfam" id="PF00296">
    <property type="entry name" value="Bac_luciferase"/>
    <property type="match status" value="1"/>
</dbReference>
<dbReference type="OrthoDB" id="3265338at2"/>
<dbReference type="PANTHER" id="PTHR30011">
    <property type="entry name" value="ALKANESULFONATE MONOOXYGENASE-RELATED"/>
    <property type="match status" value="1"/>
</dbReference>
<dbReference type="GO" id="GO:0004497">
    <property type="term" value="F:monooxygenase activity"/>
    <property type="evidence" value="ECO:0007669"/>
    <property type="project" value="UniProtKB-KW"/>
</dbReference>
<gene>
    <name evidence="8" type="ORF">F8O04_11490</name>
</gene>
<evidence type="ECO:0000256" key="5">
    <source>
        <dbReference type="ARBA" id="ARBA00033748"/>
    </source>
</evidence>
<protein>
    <submittedName>
        <fullName evidence="8">NtaA/DmoA family FMN-dependent monooxygenase</fullName>
        <ecNumber evidence="8">1.14.-.-</ecNumber>
    </submittedName>
</protein>
<keyword evidence="3 8" id="KW-0560">Oxidoreductase</keyword>
<keyword evidence="9" id="KW-1185">Reference proteome</keyword>
<evidence type="ECO:0000256" key="2">
    <source>
        <dbReference type="ARBA" id="ARBA00022643"/>
    </source>
</evidence>
<dbReference type="EMBL" id="WBJY01000002">
    <property type="protein sequence ID" value="KAB1648315.1"/>
    <property type="molecule type" value="Genomic_DNA"/>
</dbReference>
<dbReference type="GO" id="GO:0016705">
    <property type="term" value="F:oxidoreductase activity, acting on paired donors, with incorporation or reduction of molecular oxygen"/>
    <property type="evidence" value="ECO:0007669"/>
    <property type="project" value="InterPro"/>
</dbReference>
<dbReference type="EC" id="1.14.-.-" evidence="8"/>
<feature type="domain" description="Luciferase-like" evidence="7">
    <location>
        <begin position="20"/>
        <end position="381"/>
    </location>
</feature>
<keyword evidence="1 6" id="KW-0285">Flavoprotein</keyword>
<dbReference type="PANTHER" id="PTHR30011:SF16">
    <property type="entry name" value="C2H2 FINGER DOMAIN TRANSCRIPTION FACTOR (EUROFUNG)-RELATED"/>
    <property type="match status" value="1"/>
</dbReference>
<dbReference type="AlphaFoldDB" id="A0A6H9WQJ0"/>
<dbReference type="NCBIfam" id="TIGR03860">
    <property type="entry name" value="FMN_nitrolo"/>
    <property type="match status" value="1"/>
</dbReference>
<evidence type="ECO:0000256" key="3">
    <source>
        <dbReference type="ARBA" id="ARBA00023002"/>
    </source>
</evidence>
<dbReference type="Gene3D" id="3.20.20.30">
    <property type="entry name" value="Luciferase-like domain"/>
    <property type="match status" value="1"/>
</dbReference>
<dbReference type="Proteomes" id="UP000431744">
    <property type="component" value="Unassembled WGS sequence"/>
</dbReference>
<feature type="binding site" evidence="6">
    <location>
        <position position="222"/>
    </location>
    <ligand>
        <name>FMN</name>
        <dbReference type="ChEBI" id="CHEBI:58210"/>
    </ligand>
</feature>
<evidence type="ECO:0000256" key="6">
    <source>
        <dbReference type="PIRSR" id="PIRSR000337-1"/>
    </source>
</evidence>
<dbReference type="InterPro" id="IPR036661">
    <property type="entry name" value="Luciferase-like_sf"/>
</dbReference>
<organism evidence="8 9">
    <name type="scientific">Pseudoclavibacter endophyticus</name>
    <dbReference type="NCBI Taxonomy" id="1778590"/>
    <lineage>
        <taxon>Bacteria</taxon>
        <taxon>Bacillati</taxon>
        <taxon>Actinomycetota</taxon>
        <taxon>Actinomycetes</taxon>
        <taxon>Micrococcales</taxon>
        <taxon>Microbacteriaceae</taxon>
        <taxon>Pseudoclavibacter</taxon>
    </lineage>
</organism>
<comment type="similarity">
    <text evidence="5">Belongs to the NtaA/SnaA/DszA monooxygenase family.</text>
</comment>
<dbReference type="PIRSF" id="PIRSF000337">
    <property type="entry name" value="NTA_MOA"/>
    <property type="match status" value="1"/>
</dbReference>
<feature type="binding site" evidence="6">
    <location>
        <position position="60"/>
    </location>
    <ligand>
        <name>FMN</name>
        <dbReference type="ChEBI" id="CHEBI:58210"/>
    </ligand>
</feature>